<gene>
    <name evidence="1" type="ORF">AAF712_005247</name>
</gene>
<evidence type="ECO:0000313" key="2">
    <source>
        <dbReference type="Proteomes" id="UP001437256"/>
    </source>
</evidence>
<dbReference type="Gene3D" id="1.20.1280.50">
    <property type="match status" value="1"/>
</dbReference>
<dbReference type="EMBL" id="JBBXMP010000023">
    <property type="protein sequence ID" value="KAL0067807.1"/>
    <property type="molecule type" value="Genomic_DNA"/>
</dbReference>
<proteinExistence type="predicted"/>
<evidence type="ECO:0000313" key="1">
    <source>
        <dbReference type="EMBL" id="KAL0067807.1"/>
    </source>
</evidence>
<organism evidence="1 2">
    <name type="scientific">Marasmius tenuissimus</name>
    <dbReference type="NCBI Taxonomy" id="585030"/>
    <lineage>
        <taxon>Eukaryota</taxon>
        <taxon>Fungi</taxon>
        <taxon>Dikarya</taxon>
        <taxon>Basidiomycota</taxon>
        <taxon>Agaricomycotina</taxon>
        <taxon>Agaricomycetes</taxon>
        <taxon>Agaricomycetidae</taxon>
        <taxon>Agaricales</taxon>
        <taxon>Marasmiineae</taxon>
        <taxon>Marasmiaceae</taxon>
        <taxon>Marasmius</taxon>
    </lineage>
</organism>
<comment type="caution">
    <text evidence="1">The sequence shown here is derived from an EMBL/GenBank/DDBJ whole genome shotgun (WGS) entry which is preliminary data.</text>
</comment>
<dbReference type="PANTHER" id="PTHR38926">
    <property type="entry name" value="F-BOX DOMAIN CONTAINING PROTEIN, EXPRESSED"/>
    <property type="match status" value="1"/>
</dbReference>
<accession>A0ABR3A376</accession>
<evidence type="ECO:0008006" key="3">
    <source>
        <dbReference type="Google" id="ProtNLM"/>
    </source>
</evidence>
<dbReference type="PANTHER" id="PTHR38926:SF5">
    <property type="entry name" value="F-BOX AND LEUCINE-RICH REPEAT PROTEIN 6"/>
    <property type="match status" value="1"/>
</dbReference>
<keyword evidence="2" id="KW-1185">Reference proteome</keyword>
<name>A0ABR3A376_9AGAR</name>
<dbReference type="Proteomes" id="UP001437256">
    <property type="component" value="Unassembled WGS sequence"/>
</dbReference>
<protein>
    <recommendedName>
        <fullName evidence="3">F-box domain-containing protein</fullName>
    </recommendedName>
</protein>
<sequence length="610" mass="69253">MISLPDSPFAAVLDTNYAPSPQEIIRIKSVVLEPSKRLIELDEEISRLKADRERLQAFVNKHNTLLSPIRRLSTDMLIEIFTQCLPEGFPTRDITQAPLLLTRVCRSWREMALETPKLWDTIHINLPIPLNESDQGRYNLLLHARKDGLESWLERSGAMPINVSVSMGLSGSQMRTPAWNTSPSFYRDIYRDFGTLVSRYSSRWRTLTLTHVPDNIMDAFVAHLSSGSLPLLENISVTALRTDSERPQKLLVHLLEAADTHRLSRLHMCRIPEAIFDRKTPHRSTLTHLHVVDPSGSLLPSVLIERFARLFPSLTECALVFSPHILSTSVTTTPDPYTDAPVRWPSLRKLHLSFHGLGFFRSSFRREAITIEEIRKVFDAVLTPSLTELAVHHIVDSSLADIPRSDQQREAPFHEFIIQSGCASTLTHLNVNLILQEEVLLRSLEALPSLKSLIVKQERPLLEGPLRRLDRATGRDVDPARPLTRPLLNQRFFRELTPGFQQDAVGAICPCLEEIEILDCSPDDVDTILQLARMRAGPPEFNMQVTRLRSFKVKFGQQSKEGVDRLDSHDVRNELARLRAGGLRVDWSWVEGEVHVVDRPTDGMPALWYG</sequence>
<reference evidence="1 2" key="1">
    <citation type="submission" date="2024-05" db="EMBL/GenBank/DDBJ databases">
        <title>A draft genome resource for the thread blight pathogen Marasmius tenuissimus strain MS-2.</title>
        <authorList>
            <person name="Yulfo-Soto G.E."/>
            <person name="Baruah I.K."/>
            <person name="Amoako-Attah I."/>
            <person name="Bukari Y."/>
            <person name="Meinhardt L.W."/>
            <person name="Bailey B.A."/>
            <person name="Cohen S.P."/>
        </authorList>
    </citation>
    <scope>NUCLEOTIDE SEQUENCE [LARGE SCALE GENOMIC DNA]</scope>
    <source>
        <strain evidence="1 2">MS-2</strain>
    </source>
</reference>